<proteinExistence type="predicted"/>
<dbReference type="AlphaFoldDB" id="A0A8T0D4T0"/>
<comment type="caution">
    <text evidence="1">The sequence shown here is derived from an EMBL/GenBank/DDBJ whole genome shotgun (WGS) entry which is preliminary data.</text>
</comment>
<keyword evidence="2" id="KW-1185">Reference proteome</keyword>
<dbReference type="EMBL" id="JTDF01016465">
    <property type="protein sequence ID" value="KAF8562863.1"/>
    <property type="molecule type" value="Genomic_DNA"/>
</dbReference>
<feature type="non-terminal residue" evidence="1">
    <location>
        <position position="49"/>
    </location>
</feature>
<accession>A0A8T0D4T0</accession>
<name>A0A8T0D4T0_9TREM</name>
<protein>
    <submittedName>
        <fullName evidence="1">Uncharacterized protein</fullName>
    </submittedName>
</protein>
<evidence type="ECO:0000313" key="1">
    <source>
        <dbReference type="EMBL" id="KAF8562863.1"/>
    </source>
</evidence>
<dbReference type="Proteomes" id="UP000699462">
    <property type="component" value="Unassembled WGS sequence"/>
</dbReference>
<reference evidence="1 2" key="1">
    <citation type="submission" date="2019-07" db="EMBL/GenBank/DDBJ databases">
        <title>Annotation for the trematode Paragonimus westermani.</title>
        <authorList>
            <person name="Choi Y.-J."/>
        </authorList>
    </citation>
    <scope>NUCLEOTIDE SEQUENCE [LARGE SCALE GENOMIC DNA]</scope>
    <source>
        <strain evidence="1">180907_Pwestermani</strain>
    </source>
</reference>
<sequence>FVTSIGTLQGDHWPSAQGRARKEVLGGRRIVPEKCAENLAVVRGRWGRI</sequence>
<organism evidence="1 2">
    <name type="scientific">Paragonimus westermani</name>
    <dbReference type="NCBI Taxonomy" id="34504"/>
    <lineage>
        <taxon>Eukaryota</taxon>
        <taxon>Metazoa</taxon>
        <taxon>Spiralia</taxon>
        <taxon>Lophotrochozoa</taxon>
        <taxon>Platyhelminthes</taxon>
        <taxon>Trematoda</taxon>
        <taxon>Digenea</taxon>
        <taxon>Plagiorchiida</taxon>
        <taxon>Troglotremata</taxon>
        <taxon>Troglotrematidae</taxon>
        <taxon>Paragonimus</taxon>
    </lineage>
</organism>
<gene>
    <name evidence="1" type="ORF">P879_11794</name>
</gene>
<evidence type="ECO:0000313" key="2">
    <source>
        <dbReference type="Proteomes" id="UP000699462"/>
    </source>
</evidence>